<dbReference type="PROSITE" id="PS51642">
    <property type="entry name" value="HEMOPEXIN_2"/>
    <property type="match status" value="4"/>
</dbReference>
<keyword evidence="4" id="KW-0677">Repeat</keyword>
<comment type="cofactor">
    <cofactor evidence="11">
        <name>Ca(2+)</name>
        <dbReference type="ChEBI" id="CHEBI:29108"/>
    </cofactor>
    <text evidence="11">Can bind about 5 Ca(2+) ions per subunit.</text>
</comment>
<dbReference type="Pfam" id="PF01471">
    <property type="entry name" value="PG_binding_1"/>
    <property type="match status" value="1"/>
</dbReference>
<feature type="binding site" evidence="11">
    <location>
        <position position="336"/>
    </location>
    <ligand>
        <name>Ca(2+)</name>
        <dbReference type="ChEBI" id="CHEBI:29108"/>
        <label>4</label>
    </ligand>
</feature>
<dbReference type="SUPFAM" id="SSF47090">
    <property type="entry name" value="PGBD-like"/>
    <property type="match status" value="1"/>
</dbReference>
<feature type="binding site" evidence="10">
    <location>
        <position position="228"/>
    </location>
    <ligand>
        <name>Zn(2+)</name>
        <dbReference type="ChEBI" id="CHEBI:29105"/>
        <label>2</label>
        <note>catalytic</note>
    </ligand>
</feature>
<dbReference type="Gene3D" id="2.110.10.10">
    <property type="entry name" value="Hemopexin-like domain"/>
    <property type="match status" value="1"/>
</dbReference>
<dbReference type="FunFam" id="2.110.10.10:FF:000007">
    <property type="entry name" value="stromelysin-3 isoform X2"/>
    <property type="match status" value="1"/>
</dbReference>
<dbReference type="InterPro" id="IPR001818">
    <property type="entry name" value="Pept_M10_metallopeptidase"/>
</dbReference>
<evidence type="ECO:0000256" key="13">
    <source>
        <dbReference type="PIRSR" id="PIRSR621190-4"/>
    </source>
</evidence>
<feature type="repeat" description="Hemopexin" evidence="14">
    <location>
        <begin position="425"/>
        <end position="473"/>
    </location>
</feature>
<evidence type="ECO:0000256" key="11">
    <source>
        <dbReference type="PIRSR" id="PIRSR621190-2"/>
    </source>
</evidence>
<keyword evidence="5" id="KW-0378">Hydrolase</keyword>
<feature type="binding site" description="in inhibited form" evidence="11">
    <location>
        <position position="90"/>
    </location>
    <ligand>
        <name>Zn(2+)</name>
        <dbReference type="ChEBI" id="CHEBI:29105"/>
        <label>2</label>
        <note>catalytic</note>
    </ligand>
</feature>
<feature type="domain" description="Peptidase metallopeptidase" evidence="18">
    <location>
        <begin position="110"/>
        <end position="269"/>
    </location>
</feature>
<dbReference type="Pfam" id="PF00413">
    <property type="entry name" value="Peptidase_M10"/>
    <property type="match status" value="1"/>
</dbReference>
<keyword evidence="3 10" id="KW-0479">Metal-binding</keyword>
<feature type="disulfide bond" evidence="12">
    <location>
        <begin position="331"/>
        <end position="521"/>
    </location>
</feature>
<dbReference type="GO" id="GO:0005615">
    <property type="term" value="C:extracellular space"/>
    <property type="evidence" value="ECO:0007669"/>
    <property type="project" value="TreeGrafter"/>
</dbReference>
<evidence type="ECO:0000256" key="17">
    <source>
        <dbReference type="SAM" id="SignalP"/>
    </source>
</evidence>
<dbReference type="SUPFAM" id="SSF55486">
    <property type="entry name" value="Metalloproteases ('zincins'), catalytic domain"/>
    <property type="match status" value="1"/>
</dbReference>
<feature type="binding site" evidence="11">
    <location>
        <position position="242"/>
    </location>
    <ligand>
        <name>Zn(2+)</name>
        <dbReference type="ChEBI" id="CHEBI:29105"/>
        <label>2</label>
        <note>catalytic</note>
    </ligand>
</feature>
<feature type="region of interest" description="Disordered" evidence="15">
    <location>
        <begin position="287"/>
        <end position="336"/>
    </location>
</feature>
<dbReference type="InterPro" id="IPR036375">
    <property type="entry name" value="Hemopexin-like_dom_sf"/>
</dbReference>
<dbReference type="PANTHER" id="PTHR10201:SF331">
    <property type="entry name" value="MATRIX METALLOPROTEINASE-14-LIKE ISOFORM X1"/>
    <property type="match status" value="1"/>
</dbReference>
<evidence type="ECO:0000256" key="7">
    <source>
        <dbReference type="ARBA" id="ARBA00023049"/>
    </source>
</evidence>
<feature type="binding site" evidence="11">
    <location>
        <position position="478"/>
    </location>
    <ligand>
        <name>Ca(2+)</name>
        <dbReference type="ChEBI" id="CHEBI:29108"/>
        <label>4</label>
    </ligand>
</feature>
<feature type="binding site" evidence="11">
    <location>
        <position position="182"/>
    </location>
    <ligand>
        <name>Ca(2+)</name>
        <dbReference type="ChEBI" id="CHEBI:29108"/>
        <label>3</label>
    </ligand>
</feature>
<evidence type="ECO:0000313" key="20">
    <source>
        <dbReference type="Proteomes" id="UP000838412"/>
    </source>
</evidence>
<keyword evidence="6 10" id="KW-0862">Zinc</keyword>
<feature type="binding site" evidence="11">
    <location>
        <position position="431"/>
    </location>
    <ligand>
        <name>Ca(2+)</name>
        <dbReference type="ChEBI" id="CHEBI:29108"/>
        <label>5</label>
    </ligand>
</feature>
<feature type="binding site" evidence="11">
    <location>
        <position position="201"/>
    </location>
    <ligand>
        <name>Zn(2+)</name>
        <dbReference type="ChEBI" id="CHEBI:29105"/>
        <label>1</label>
    </ligand>
</feature>
<dbReference type="Pfam" id="PF00045">
    <property type="entry name" value="Hemopexin"/>
    <property type="match status" value="4"/>
</dbReference>
<keyword evidence="16" id="KW-0472">Membrane</keyword>
<keyword evidence="20" id="KW-1185">Reference proteome</keyword>
<feature type="compositionally biased region" description="Low complexity" evidence="15">
    <location>
        <begin position="295"/>
        <end position="306"/>
    </location>
</feature>
<dbReference type="OrthoDB" id="406838at2759"/>
<dbReference type="InterPro" id="IPR018487">
    <property type="entry name" value="Hemopexin-like_repeat"/>
</dbReference>
<feature type="binding site" evidence="10">
    <location>
        <position position="224"/>
    </location>
    <ligand>
        <name>Zn(2+)</name>
        <dbReference type="ChEBI" id="CHEBI:29105"/>
        <label>2</label>
        <note>catalytic</note>
    </ligand>
</feature>
<feature type="chain" id="PRO_5035451787" evidence="17">
    <location>
        <begin position="22"/>
        <end position="554"/>
    </location>
</feature>
<dbReference type="InterPro" id="IPR024079">
    <property type="entry name" value="MetalloPept_cat_dom_sf"/>
</dbReference>
<evidence type="ECO:0000256" key="2">
    <source>
        <dbReference type="ARBA" id="ARBA00022670"/>
    </source>
</evidence>
<dbReference type="GO" id="GO:0006508">
    <property type="term" value="P:proteolysis"/>
    <property type="evidence" value="ECO:0007669"/>
    <property type="project" value="UniProtKB-KW"/>
</dbReference>
<keyword evidence="11" id="KW-0106">Calcium</keyword>
<dbReference type="GO" id="GO:0030574">
    <property type="term" value="P:collagen catabolic process"/>
    <property type="evidence" value="ECO:0007669"/>
    <property type="project" value="TreeGrafter"/>
</dbReference>
<keyword evidence="8" id="KW-0865">Zymogen</keyword>
<comment type="similarity">
    <text evidence="1">Belongs to the peptidase M10A family.</text>
</comment>
<evidence type="ECO:0000256" key="14">
    <source>
        <dbReference type="PROSITE-ProRule" id="PRU01011"/>
    </source>
</evidence>
<feature type="binding site" evidence="11">
    <location>
        <position position="175"/>
    </location>
    <ligand>
        <name>Zn(2+)</name>
        <dbReference type="ChEBI" id="CHEBI:29105"/>
        <label>1</label>
    </ligand>
</feature>
<dbReference type="GO" id="GO:0031012">
    <property type="term" value="C:extracellular matrix"/>
    <property type="evidence" value="ECO:0007669"/>
    <property type="project" value="InterPro"/>
</dbReference>
<keyword evidence="12" id="KW-1015">Disulfide bond</keyword>
<evidence type="ECO:0000256" key="5">
    <source>
        <dbReference type="ARBA" id="ARBA00022801"/>
    </source>
</evidence>
<keyword evidence="17" id="KW-0732">Signal</keyword>
<feature type="binding site" evidence="11">
    <location>
        <position position="190"/>
    </location>
    <ligand>
        <name>Zn(2+)</name>
        <dbReference type="ChEBI" id="CHEBI:29105"/>
        <label>1</label>
    </ligand>
</feature>
<feature type="binding site" evidence="10">
    <location>
        <position position="234"/>
    </location>
    <ligand>
        <name>Zn(2+)</name>
        <dbReference type="ChEBI" id="CHEBI:29105"/>
        <label>2</label>
        <note>catalytic</note>
    </ligand>
</feature>
<dbReference type="FunFam" id="3.40.390.10:FF:000102">
    <property type="entry name" value="Matrix metalloproteinase 16"/>
    <property type="match status" value="1"/>
</dbReference>
<keyword evidence="16" id="KW-0812">Transmembrane</keyword>
<organism evidence="19 20">
    <name type="scientific">Branchiostoma lanceolatum</name>
    <name type="common">Common lancelet</name>
    <name type="synonym">Amphioxus lanceolatum</name>
    <dbReference type="NCBI Taxonomy" id="7740"/>
    <lineage>
        <taxon>Eukaryota</taxon>
        <taxon>Metazoa</taxon>
        <taxon>Chordata</taxon>
        <taxon>Cephalochordata</taxon>
        <taxon>Leptocardii</taxon>
        <taxon>Amphioxiformes</taxon>
        <taxon>Branchiostomatidae</taxon>
        <taxon>Branchiostoma</taxon>
    </lineage>
</organism>
<dbReference type="InterPro" id="IPR021190">
    <property type="entry name" value="Pept_M10A"/>
</dbReference>
<dbReference type="GO" id="GO:0004222">
    <property type="term" value="F:metalloendopeptidase activity"/>
    <property type="evidence" value="ECO:0007669"/>
    <property type="project" value="InterPro"/>
</dbReference>
<evidence type="ECO:0000256" key="8">
    <source>
        <dbReference type="ARBA" id="ARBA00023145"/>
    </source>
</evidence>
<feature type="binding site" evidence="11">
    <location>
        <position position="177"/>
    </location>
    <ligand>
        <name>Zn(2+)</name>
        <dbReference type="ChEBI" id="CHEBI:29105"/>
        <label>1</label>
    </ligand>
</feature>
<feature type="signal peptide" evidence="17">
    <location>
        <begin position="1"/>
        <end position="21"/>
    </location>
</feature>
<dbReference type="CDD" id="cd00094">
    <property type="entry name" value="HX"/>
    <property type="match status" value="1"/>
</dbReference>
<dbReference type="InterPro" id="IPR000585">
    <property type="entry name" value="Hemopexin-like_dom"/>
</dbReference>
<feature type="binding site" evidence="11">
    <location>
        <position position="338"/>
    </location>
    <ligand>
        <name>Ca(2+)</name>
        <dbReference type="ChEBI" id="CHEBI:29108"/>
        <label>5</label>
    </ligand>
</feature>
<dbReference type="AlphaFoldDB" id="A0A8J9W825"/>
<dbReference type="InterPro" id="IPR002477">
    <property type="entry name" value="Peptidoglycan-bd-like"/>
</dbReference>
<reference evidence="19" key="1">
    <citation type="submission" date="2022-01" db="EMBL/GenBank/DDBJ databases">
        <authorList>
            <person name="Braso-Vives M."/>
        </authorList>
    </citation>
    <scope>NUCLEOTIDE SEQUENCE</scope>
</reference>
<evidence type="ECO:0000256" key="10">
    <source>
        <dbReference type="PIRSR" id="PIRSR001191-2"/>
    </source>
</evidence>
<dbReference type="InterPro" id="IPR006026">
    <property type="entry name" value="Peptidase_Metallo"/>
</dbReference>
<dbReference type="InterPro" id="IPR036365">
    <property type="entry name" value="PGBD-like_sf"/>
</dbReference>
<keyword evidence="16" id="KW-1133">Transmembrane helix</keyword>
<accession>A0A8J9W825</accession>
<feature type="repeat" description="Hemopexin" evidence="14">
    <location>
        <begin position="378"/>
        <end position="424"/>
    </location>
</feature>
<feature type="binding site" evidence="11">
    <location>
        <position position="204"/>
    </location>
    <ligand>
        <name>Ca(2+)</name>
        <dbReference type="ChEBI" id="CHEBI:29108"/>
        <label>1</label>
    </ligand>
</feature>
<gene>
    <name evidence="19" type="primary">MMP16</name>
    <name evidence="19" type="ORF">BLAG_LOCUS4091</name>
</gene>
<evidence type="ECO:0000256" key="15">
    <source>
        <dbReference type="SAM" id="MobiDB-lite"/>
    </source>
</evidence>
<feature type="binding site" evidence="11">
    <location>
        <position position="384"/>
    </location>
    <ligand>
        <name>Ca(2+)</name>
        <dbReference type="ChEBI" id="CHEBI:29108"/>
        <label>5</label>
    </ligand>
</feature>
<dbReference type="SUPFAM" id="SSF50923">
    <property type="entry name" value="Hemopexin-like domain"/>
    <property type="match status" value="1"/>
</dbReference>
<sequence length="554" mass="61406">MESVVWIFTLILALQCGGALGGNNVTDMENGMAYMHRYGYVGMVRADNDITMMDSDQTRQAILMFQRFANLNMTGEMDEATMEMMSRPRCGVPDMNGTNSLARRRRYALLGSRWTIQDITYRITGYTQKLPQDDVDNDIKAAFDLWSENSNLKFTKVDPSDNAAHITMFFAAGDHGDQDPFDGSAGVLAHALPPIARGETHFDDDETWTVRTFSGINLLQVAAHEFGHALGLGHSDVEEALMAPFYAGYKENLQLHADDIRGIQILYGMPQIDRPVLPAAVPQVTTLPRPPPVTPTVRAATKPPATGSATQRPTTPTAAPASDAGQGPGNCDGRVDAITQSAGGKTYAFRGEYFWELTTTGVAPGYPKKISGTWTGLPGYLNGALYRREDGKTYFFKGSLYWRFSGLVADAGYPKPIREGFTGVPDNIDAAFQWSGNGKIYFTKGNKYYRYDWETGMNSALYPQSLARWTGLPSDRVDAAFQWINGKTYFFKGPKCWLFNDFMMQVDAFYPQYTSTAWFGCKGGQTGRADWTKGQPIIVLLFLIIFQMSVMLLA</sequence>
<dbReference type="GO" id="GO:0008270">
    <property type="term" value="F:zinc ion binding"/>
    <property type="evidence" value="ECO:0007669"/>
    <property type="project" value="InterPro"/>
</dbReference>
<dbReference type="PIRSF" id="PIRSF001191">
    <property type="entry name" value="Peptidase_M10A_matrix"/>
    <property type="match status" value="1"/>
</dbReference>
<evidence type="ECO:0000313" key="19">
    <source>
        <dbReference type="EMBL" id="CAH1239960.1"/>
    </source>
</evidence>
<feature type="binding site" evidence="11">
    <location>
        <position position="206"/>
    </location>
    <ligand>
        <name>Ca(2+)</name>
        <dbReference type="ChEBI" id="CHEBI:29108"/>
        <label>3</label>
    </ligand>
</feature>
<evidence type="ECO:0000256" key="3">
    <source>
        <dbReference type="ARBA" id="ARBA00022723"/>
    </source>
</evidence>
<dbReference type="EMBL" id="OV696696">
    <property type="protein sequence ID" value="CAH1239960.1"/>
    <property type="molecule type" value="Genomic_DNA"/>
</dbReference>
<dbReference type="SMART" id="SM00235">
    <property type="entry name" value="ZnMc"/>
    <property type="match status" value="1"/>
</dbReference>
<evidence type="ECO:0000256" key="4">
    <source>
        <dbReference type="ARBA" id="ARBA00022737"/>
    </source>
</evidence>
<feature type="active site" evidence="9">
    <location>
        <position position="225"/>
    </location>
</feature>
<keyword evidence="2" id="KW-0645">Protease</keyword>
<feature type="repeat" description="Hemopexin" evidence="14">
    <location>
        <begin position="474"/>
        <end position="521"/>
    </location>
</feature>
<dbReference type="SMART" id="SM00120">
    <property type="entry name" value="HX"/>
    <property type="match status" value="4"/>
</dbReference>
<evidence type="ECO:0000259" key="18">
    <source>
        <dbReference type="SMART" id="SM00235"/>
    </source>
</evidence>
<feature type="binding site" evidence="11">
    <location>
        <position position="203"/>
    </location>
    <ligand>
        <name>Ca(2+)</name>
        <dbReference type="ChEBI" id="CHEBI:29108"/>
        <label>3</label>
    </ligand>
</feature>
<dbReference type="PRINTS" id="PR00138">
    <property type="entry name" value="MATRIXIN"/>
</dbReference>
<dbReference type="PANTHER" id="PTHR10201">
    <property type="entry name" value="MATRIX METALLOPROTEINASE"/>
    <property type="match status" value="1"/>
</dbReference>
<feature type="repeat" description="Hemopexin" evidence="14">
    <location>
        <begin position="332"/>
        <end position="377"/>
    </location>
</feature>
<dbReference type="CDD" id="cd04278">
    <property type="entry name" value="ZnMc_MMP"/>
    <property type="match status" value="1"/>
</dbReference>
<evidence type="ECO:0000256" key="9">
    <source>
        <dbReference type="PIRSR" id="PIRSR001191-1"/>
    </source>
</evidence>
<dbReference type="Gene3D" id="3.40.390.10">
    <property type="entry name" value="Collagenase (Catalytic Domain)"/>
    <property type="match status" value="1"/>
</dbReference>
<evidence type="ECO:0000256" key="12">
    <source>
        <dbReference type="PIRSR" id="PIRSR621190-3"/>
    </source>
</evidence>
<proteinExistence type="inferred from homology"/>
<feature type="binding site" evidence="11">
    <location>
        <position position="206"/>
    </location>
    <ligand>
        <name>Ca(2+)</name>
        <dbReference type="ChEBI" id="CHEBI:29108"/>
        <label>1</label>
    </ligand>
</feature>
<feature type="transmembrane region" description="Helical" evidence="16">
    <location>
        <begin position="536"/>
        <end position="553"/>
    </location>
</feature>
<evidence type="ECO:0000256" key="1">
    <source>
        <dbReference type="ARBA" id="ARBA00010370"/>
    </source>
</evidence>
<protein>
    <submittedName>
        <fullName evidence="19">MMP16 protein</fullName>
    </submittedName>
</protein>
<evidence type="ECO:0000256" key="6">
    <source>
        <dbReference type="ARBA" id="ARBA00022833"/>
    </source>
</evidence>
<name>A0A8J9W825_BRALA</name>
<feature type="binding site" evidence="11">
    <location>
        <position position="183"/>
    </location>
    <ligand>
        <name>Ca(2+)</name>
        <dbReference type="ChEBI" id="CHEBI:29108"/>
        <label>3</label>
    </ligand>
</feature>
<keyword evidence="7" id="KW-0482">Metalloprotease</keyword>
<dbReference type="GO" id="GO:0030198">
    <property type="term" value="P:extracellular matrix organization"/>
    <property type="evidence" value="ECO:0007669"/>
    <property type="project" value="TreeGrafter"/>
</dbReference>
<feature type="modified residue" description="Phosphotyrosine; by PKDCC" evidence="13">
    <location>
        <position position="413"/>
    </location>
</feature>
<dbReference type="InterPro" id="IPR033739">
    <property type="entry name" value="M10A_MMP"/>
</dbReference>
<evidence type="ECO:0000256" key="16">
    <source>
        <dbReference type="SAM" id="Phobius"/>
    </source>
</evidence>
<dbReference type="Proteomes" id="UP000838412">
    <property type="component" value="Chromosome 11"/>
</dbReference>
<comment type="cofactor">
    <cofactor evidence="11">
        <name>Zn(2+)</name>
        <dbReference type="ChEBI" id="CHEBI:29105"/>
    </cofactor>
    <text evidence="11">Binds 2 Zn(2+) ions per subunit.</text>
</comment>